<dbReference type="EMBL" id="JAGPXE010000011">
    <property type="protein sequence ID" value="MBQ0926940.1"/>
    <property type="molecule type" value="Genomic_DNA"/>
</dbReference>
<keyword evidence="1" id="KW-0812">Transmembrane</keyword>
<proteinExistence type="predicted"/>
<keyword evidence="4" id="KW-1185">Reference proteome</keyword>
<gene>
    <name evidence="3" type="ORF">KBO27_23585</name>
</gene>
<dbReference type="Gene3D" id="3.10.450.50">
    <property type="match status" value="1"/>
</dbReference>
<dbReference type="RefSeq" id="WP_210972079.1">
    <property type="nucleotide sequence ID" value="NZ_JAGPXE010000011.1"/>
</dbReference>
<dbReference type="InterPro" id="IPR032710">
    <property type="entry name" value="NTF2-like_dom_sf"/>
</dbReference>
<dbReference type="Proteomes" id="UP000674084">
    <property type="component" value="Unassembled WGS sequence"/>
</dbReference>
<accession>A0ABS5DL26</accession>
<feature type="domain" description="SnoaL-like" evidence="2">
    <location>
        <begin position="16"/>
        <end position="115"/>
    </location>
</feature>
<dbReference type="Pfam" id="PF12680">
    <property type="entry name" value="SnoaL_2"/>
    <property type="match status" value="1"/>
</dbReference>
<keyword evidence="1" id="KW-0472">Membrane</keyword>
<dbReference type="InterPro" id="IPR037401">
    <property type="entry name" value="SnoaL-like"/>
</dbReference>
<name>A0ABS5DL26_9PSEU</name>
<evidence type="ECO:0000313" key="4">
    <source>
        <dbReference type="Proteomes" id="UP000674084"/>
    </source>
</evidence>
<organism evidence="3 4">
    <name type="scientific">Saccharopolyspora endophytica</name>
    <dbReference type="NCBI Taxonomy" id="543886"/>
    <lineage>
        <taxon>Bacteria</taxon>
        <taxon>Bacillati</taxon>
        <taxon>Actinomycetota</taxon>
        <taxon>Actinomycetes</taxon>
        <taxon>Pseudonocardiales</taxon>
        <taxon>Pseudonocardiaceae</taxon>
        <taxon>Saccharopolyspora</taxon>
    </lineage>
</organism>
<evidence type="ECO:0000259" key="2">
    <source>
        <dbReference type="Pfam" id="PF12680"/>
    </source>
</evidence>
<feature type="transmembrane region" description="Helical" evidence="1">
    <location>
        <begin position="162"/>
        <end position="184"/>
    </location>
</feature>
<evidence type="ECO:0000313" key="3">
    <source>
        <dbReference type="EMBL" id="MBQ0926940.1"/>
    </source>
</evidence>
<comment type="caution">
    <text evidence="3">The sequence shown here is derived from an EMBL/GenBank/DDBJ whole genome shotgun (WGS) entry which is preliminary data.</text>
</comment>
<dbReference type="SUPFAM" id="SSF54427">
    <property type="entry name" value="NTF2-like"/>
    <property type="match status" value="1"/>
</dbReference>
<protein>
    <submittedName>
        <fullName evidence="3">Nuclear transport factor 2 family protein</fullName>
    </submittedName>
</protein>
<evidence type="ECO:0000256" key="1">
    <source>
        <dbReference type="SAM" id="Phobius"/>
    </source>
</evidence>
<sequence>MDLQSSADAAAVEAAVAAFAEGWQAPHPHAWDDLLADEVTLVQPLLRNRVGRHALAEEYGRLIELTPDLKGEVTRWAADGRAVRISLLLTGTLGRSPLHLQVTDQLTLDDDGLISYRRATFNPLPAVALLARQPVMWKHWWSSGVGPVLIRRKFLPHDLERLPTAALLRALALVGLFLAASAWLTRFMSDGPRATSRERG</sequence>
<keyword evidence="1" id="KW-1133">Transmembrane helix</keyword>
<reference evidence="3 4" key="1">
    <citation type="submission" date="2021-04" db="EMBL/GenBank/DDBJ databases">
        <title>Whole-genome sequencing of Saccharopolyspora endophytica KCTC 19397.</title>
        <authorList>
            <person name="Ay H."/>
            <person name="Saygin H."/>
            <person name="Sahin N."/>
        </authorList>
    </citation>
    <scope>NUCLEOTIDE SEQUENCE [LARGE SCALE GENOMIC DNA]</scope>
    <source>
        <strain evidence="3 4">KCTC 19397</strain>
    </source>
</reference>